<name>A0A0N1N446_9PROT</name>
<gene>
    <name evidence="1" type="ORF">GLUCOINTEAF2_0202709</name>
</gene>
<evidence type="ECO:0008006" key="3">
    <source>
        <dbReference type="Google" id="ProtNLM"/>
    </source>
</evidence>
<reference evidence="1 2" key="1">
    <citation type="submission" date="2015-07" db="EMBL/GenBank/DDBJ databases">
        <title>Draft Genome Sequence of Komagataeibacter intermedius Strain AF2, Isolated from Kombucha Tea.</title>
        <authorList>
            <person name="Santos R.A."/>
            <person name="Berretta A.A."/>
            <person name="Barud H.S."/>
            <person name="Ribeiro S.J."/>
            <person name="Gonzalez-Garcia L.N."/>
            <person name="Zucchi T.D."/>
            <person name="Goldman G.H."/>
            <person name="Riano-Pachon D.M."/>
        </authorList>
    </citation>
    <scope>NUCLEOTIDE SEQUENCE [LARGE SCALE GENOMIC DNA]</scope>
    <source>
        <strain evidence="1 2">AF2</strain>
    </source>
</reference>
<protein>
    <recommendedName>
        <fullName evidence="3">Terminase</fullName>
    </recommendedName>
</protein>
<accession>A0A0N1N446</accession>
<dbReference type="OrthoDB" id="7282816at2"/>
<dbReference type="EMBL" id="JUFX02000199">
    <property type="protein sequence ID" value="KPH86505.1"/>
    <property type="molecule type" value="Genomic_DNA"/>
</dbReference>
<organism evidence="1 2">
    <name type="scientific">Komagataeibacter intermedius AF2</name>
    <dbReference type="NCBI Taxonomy" id="1458464"/>
    <lineage>
        <taxon>Bacteria</taxon>
        <taxon>Pseudomonadati</taxon>
        <taxon>Pseudomonadota</taxon>
        <taxon>Alphaproteobacteria</taxon>
        <taxon>Acetobacterales</taxon>
        <taxon>Acetobacteraceae</taxon>
        <taxon>Komagataeibacter</taxon>
    </lineage>
</organism>
<dbReference type="RefSeq" id="WP_048883702.1">
    <property type="nucleotide sequence ID" value="NZ_JUFX02000199.1"/>
</dbReference>
<dbReference type="PROSITE" id="PS51257">
    <property type="entry name" value="PROKAR_LIPOPROTEIN"/>
    <property type="match status" value="1"/>
</dbReference>
<dbReference type="Proteomes" id="UP000031553">
    <property type="component" value="Unassembled WGS sequence"/>
</dbReference>
<evidence type="ECO:0000313" key="2">
    <source>
        <dbReference type="Proteomes" id="UP000031553"/>
    </source>
</evidence>
<evidence type="ECO:0000313" key="1">
    <source>
        <dbReference type="EMBL" id="KPH86505.1"/>
    </source>
</evidence>
<proteinExistence type="predicted"/>
<dbReference type="AlphaFoldDB" id="A0A0N1N446"/>
<comment type="caution">
    <text evidence="1">The sequence shown here is derived from an EMBL/GenBank/DDBJ whole genome shotgun (WGS) entry which is preliminary data.</text>
</comment>
<sequence>MARGHDTRTTGQRARFLEHLANSGNVTASCAVAGIDRCAAYRMKREDEDFSEAWKAAMDQAVDTLEAEAWRRGRDGYDEYVTCKDGLVLDREGKPVLQRRYSDSLLTTLLKAHRPEKYRDRSTVDMNINTDIAALIDEGRRRARGG</sequence>